<dbReference type="RefSeq" id="WP_345359833.1">
    <property type="nucleotide sequence ID" value="NZ_BAABHJ010000020.1"/>
</dbReference>
<dbReference type="Pfam" id="PF13189">
    <property type="entry name" value="Cytidylate_kin2"/>
    <property type="match status" value="1"/>
</dbReference>
<gene>
    <name evidence="1" type="ORF">GCM10023195_52670</name>
</gene>
<organism evidence="1 2">
    <name type="scientific">Actinoallomurus liliacearum</name>
    <dbReference type="NCBI Taxonomy" id="1080073"/>
    <lineage>
        <taxon>Bacteria</taxon>
        <taxon>Bacillati</taxon>
        <taxon>Actinomycetota</taxon>
        <taxon>Actinomycetes</taxon>
        <taxon>Streptosporangiales</taxon>
        <taxon>Thermomonosporaceae</taxon>
        <taxon>Actinoallomurus</taxon>
    </lineage>
</organism>
<dbReference type="EMBL" id="BAABHJ010000020">
    <property type="protein sequence ID" value="GAA4612315.1"/>
    <property type="molecule type" value="Genomic_DNA"/>
</dbReference>
<dbReference type="SUPFAM" id="SSF52540">
    <property type="entry name" value="P-loop containing nucleoside triphosphate hydrolases"/>
    <property type="match status" value="1"/>
</dbReference>
<dbReference type="Proteomes" id="UP001500212">
    <property type="component" value="Unassembled WGS sequence"/>
</dbReference>
<name>A0ABP8TMZ8_9ACTN</name>
<proteinExistence type="predicted"/>
<reference evidence="2" key="1">
    <citation type="journal article" date="2019" name="Int. J. Syst. Evol. Microbiol.">
        <title>The Global Catalogue of Microorganisms (GCM) 10K type strain sequencing project: providing services to taxonomists for standard genome sequencing and annotation.</title>
        <authorList>
            <consortium name="The Broad Institute Genomics Platform"/>
            <consortium name="The Broad Institute Genome Sequencing Center for Infectious Disease"/>
            <person name="Wu L."/>
            <person name="Ma J."/>
        </authorList>
    </citation>
    <scope>NUCLEOTIDE SEQUENCE [LARGE SCALE GENOMIC DNA]</scope>
    <source>
        <strain evidence="2">JCM 17938</strain>
    </source>
</reference>
<evidence type="ECO:0000313" key="2">
    <source>
        <dbReference type="Proteomes" id="UP001500212"/>
    </source>
</evidence>
<dbReference type="Gene3D" id="3.40.50.300">
    <property type="entry name" value="P-loop containing nucleotide triphosphate hydrolases"/>
    <property type="match status" value="1"/>
</dbReference>
<comment type="caution">
    <text evidence="1">The sequence shown here is derived from an EMBL/GenBank/DDBJ whole genome shotgun (WGS) entry which is preliminary data.</text>
</comment>
<dbReference type="InterPro" id="IPR027417">
    <property type="entry name" value="P-loop_NTPase"/>
</dbReference>
<accession>A0ABP8TMZ8</accession>
<protein>
    <recommendedName>
        <fullName evidence="3">Cytidylate kinase</fullName>
    </recommendedName>
</protein>
<sequence>MTGVITISATFGAGGSAIGPAVAEHLGVPFIDRAIPYTVAADIGCSLEEALAHDDRTEHGLGRLLADAARLPNVTLGGMDVHLPQRGIVPEEEFVHHTEQVIKEVAGRGEGAVILGRAAQVILADHPTALHVRLDGPRRRRIARVQESMELSAQEAERLLTENDRARTAYVKHFYRADPADPGLYHLVIDSTRLAAAACVDMIVTAAHAVS</sequence>
<evidence type="ECO:0008006" key="3">
    <source>
        <dbReference type="Google" id="ProtNLM"/>
    </source>
</evidence>
<evidence type="ECO:0000313" key="1">
    <source>
        <dbReference type="EMBL" id="GAA4612315.1"/>
    </source>
</evidence>
<keyword evidence="2" id="KW-1185">Reference proteome</keyword>